<dbReference type="Pfam" id="PF08386">
    <property type="entry name" value="Abhydrolase_4"/>
    <property type="match status" value="1"/>
</dbReference>
<dbReference type="GO" id="GO:0004177">
    <property type="term" value="F:aminopeptidase activity"/>
    <property type="evidence" value="ECO:0007669"/>
    <property type="project" value="UniProtKB-KW"/>
</dbReference>
<dbReference type="AlphaFoldDB" id="A0A8H4KWE4"/>
<evidence type="ECO:0000256" key="1">
    <source>
        <dbReference type="ARBA" id="ARBA00010088"/>
    </source>
</evidence>
<accession>A0A8H4KWE4</accession>
<keyword evidence="2" id="KW-0378">Hydrolase</keyword>
<protein>
    <submittedName>
        <fullName evidence="6">Tripeptidyl aminopeptidase</fullName>
    </submittedName>
</protein>
<dbReference type="PANTHER" id="PTHR43248:SF30">
    <property type="entry name" value="AB HYDROLASE-1 DOMAIN-CONTAINING PROTEIN"/>
    <property type="match status" value="1"/>
</dbReference>
<evidence type="ECO:0000259" key="5">
    <source>
        <dbReference type="Pfam" id="PF08386"/>
    </source>
</evidence>
<evidence type="ECO:0000256" key="3">
    <source>
        <dbReference type="SAM" id="SignalP"/>
    </source>
</evidence>
<keyword evidence="6" id="KW-0645">Protease</keyword>
<proteinExistence type="inferred from homology"/>
<dbReference type="EMBL" id="JAADJG010000026">
    <property type="protein sequence ID" value="KAF4457355.1"/>
    <property type="molecule type" value="Genomic_DNA"/>
</dbReference>
<feature type="signal peptide" evidence="3">
    <location>
        <begin position="1"/>
        <end position="18"/>
    </location>
</feature>
<comment type="caution">
    <text evidence="6">The sequence shown here is derived from an EMBL/GenBank/DDBJ whole genome shotgun (WGS) entry which is preliminary data.</text>
</comment>
<keyword evidence="6" id="KW-0031">Aminopeptidase</keyword>
<evidence type="ECO:0000313" key="7">
    <source>
        <dbReference type="Proteomes" id="UP000605986"/>
    </source>
</evidence>
<sequence>MTSLKHLVLFGLVQFTSAAVTKSSAPKITFGKCPSLIPPGVDCGKINVPLAYQSGNSTSAKGDDTVELQFTRLNHTGKGEKKGVLFFNTGGPGASGAILVAGSQYVSEIAFSDELRDAYDIIGLDPRGVGISSPVQCDPKVFNKRVKTFVTTDEEYDALFNYSRSVGESCAKLTGPLIDHLDSVHVAKDHQIVLKALGESKFNYLGLSYGTLLGATYASLFPGSVGRMVLDASVDHSQSEISTLLAEATTYETVLDKFFTWCDNNKTCALHGKNASRVWDQTLAKADSKAIPAPGCNGTCRSDVTGEEIRYNAQEFLTFVSLSFSSNWATLGEAILQASKGNATLLSTATPNTKVVTNPSGSPYSYLAIGCQEWLHKSKTSVDLRQKLLNAVVFAPRTRGATQTYYYQSTCIGWPAKLTNPQGSFADGIKDAPTILLVASVYDPETSITWSEGVREQLTNRVSITRNGPGHTTHYLQGDTSKAMNRYLATGKLPRDGTVYKN</sequence>
<dbReference type="PANTHER" id="PTHR43248">
    <property type="entry name" value="2-SUCCINYL-6-HYDROXY-2,4-CYCLOHEXADIENE-1-CARBOXYLATE SYNTHASE"/>
    <property type="match status" value="1"/>
</dbReference>
<dbReference type="Gene3D" id="3.40.50.1820">
    <property type="entry name" value="alpha/beta hydrolase"/>
    <property type="match status" value="1"/>
</dbReference>
<dbReference type="SUPFAM" id="SSF53474">
    <property type="entry name" value="alpha/beta-Hydrolases"/>
    <property type="match status" value="1"/>
</dbReference>
<feature type="domain" description="Peptidase S33 tripeptidyl aminopeptidase-like C-terminal" evidence="5">
    <location>
        <begin position="405"/>
        <end position="499"/>
    </location>
</feature>
<evidence type="ECO:0000259" key="4">
    <source>
        <dbReference type="Pfam" id="PF00561"/>
    </source>
</evidence>
<comment type="similarity">
    <text evidence="1">Belongs to the peptidase S33 family.</text>
</comment>
<keyword evidence="7" id="KW-1185">Reference proteome</keyword>
<organism evidence="6 7">
    <name type="scientific">Fusarium austroafricanum</name>
    <dbReference type="NCBI Taxonomy" id="2364996"/>
    <lineage>
        <taxon>Eukaryota</taxon>
        <taxon>Fungi</taxon>
        <taxon>Dikarya</taxon>
        <taxon>Ascomycota</taxon>
        <taxon>Pezizomycotina</taxon>
        <taxon>Sordariomycetes</taxon>
        <taxon>Hypocreomycetidae</taxon>
        <taxon>Hypocreales</taxon>
        <taxon>Nectriaceae</taxon>
        <taxon>Fusarium</taxon>
        <taxon>Fusarium concolor species complex</taxon>
    </lineage>
</organism>
<feature type="domain" description="AB hydrolase-1" evidence="4">
    <location>
        <begin position="84"/>
        <end position="288"/>
    </location>
</feature>
<dbReference type="InterPro" id="IPR029058">
    <property type="entry name" value="AB_hydrolase_fold"/>
</dbReference>
<reference evidence="6" key="1">
    <citation type="submission" date="2020-01" db="EMBL/GenBank/DDBJ databases">
        <title>Identification and distribution of gene clusters putatively required for synthesis of sphingolipid metabolism inhibitors in phylogenetically diverse species of the filamentous fungus Fusarium.</title>
        <authorList>
            <person name="Kim H.-S."/>
            <person name="Busman M."/>
            <person name="Brown D.W."/>
            <person name="Divon H."/>
            <person name="Uhlig S."/>
            <person name="Proctor R.H."/>
        </authorList>
    </citation>
    <scope>NUCLEOTIDE SEQUENCE</scope>
    <source>
        <strain evidence="6">NRRL 53441</strain>
    </source>
</reference>
<dbReference type="InterPro" id="IPR013595">
    <property type="entry name" value="Pept_S33_TAP-like_C"/>
</dbReference>
<dbReference type="Pfam" id="PF00561">
    <property type="entry name" value="Abhydrolase_1"/>
    <property type="match status" value="1"/>
</dbReference>
<evidence type="ECO:0000313" key="6">
    <source>
        <dbReference type="EMBL" id="KAF4457355.1"/>
    </source>
</evidence>
<keyword evidence="3" id="KW-0732">Signal</keyword>
<evidence type="ECO:0000256" key="2">
    <source>
        <dbReference type="ARBA" id="ARBA00022801"/>
    </source>
</evidence>
<dbReference type="InterPro" id="IPR000073">
    <property type="entry name" value="AB_hydrolase_1"/>
</dbReference>
<dbReference type="InterPro" id="IPR051601">
    <property type="entry name" value="Serine_prot/Carboxylest_S33"/>
</dbReference>
<dbReference type="OrthoDB" id="425534at2759"/>
<name>A0A8H4KWE4_9HYPO</name>
<dbReference type="Proteomes" id="UP000605986">
    <property type="component" value="Unassembled WGS sequence"/>
</dbReference>
<feature type="chain" id="PRO_5034053545" evidence="3">
    <location>
        <begin position="19"/>
        <end position="502"/>
    </location>
</feature>
<gene>
    <name evidence="6" type="ORF">F53441_684</name>
</gene>